<evidence type="ECO:0000256" key="1">
    <source>
        <dbReference type="SAM" id="Phobius"/>
    </source>
</evidence>
<evidence type="ECO:0000313" key="3">
    <source>
        <dbReference type="Proteomes" id="UP000230233"/>
    </source>
</evidence>
<dbReference type="AlphaFoldDB" id="A0A2G5TCZ2"/>
<protein>
    <submittedName>
        <fullName evidence="2">Uncharacterized protein</fullName>
    </submittedName>
</protein>
<organism evidence="2 3">
    <name type="scientific">Caenorhabditis nigoni</name>
    <dbReference type="NCBI Taxonomy" id="1611254"/>
    <lineage>
        <taxon>Eukaryota</taxon>
        <taxon>Metazoa</taxon>
        <taxon>Ecdysozoa</taxon>
        <taxon>Nematoda</taxon>
        <taxon>Chromadorea</taxon>
        <taxon>Rhabditida</taxon>
        <taxon>Rhabditina</taxon>
        <taxon>Rhabditomorpha</taxon>
        <taxon>Rhabditoidea</taxon>
        <taxon>Rhabditidae</taxon>
        <taxon>Peloderinae</taxon>
        <taxon>Caenorhabditis</taxon>
    </lineage>
</organism>
<keyword evidence="1" id="KW-1133">Transmembrane helix</keyword>
<evidence type="ECO:0000313" key="2">
    <source>
        <dbReference type="EMBL" id="PIC25128.1"/>
    </source>
</evidence>
<keyword evidence="1" id="KW-0812">Transmembrane</keyword>
<dbReference type="Proteomes" id="UP000230233">
    <property type="component" value="Chromosome V"/>
</dbReference>
<comment type="caution">
    <text evidence="2">The sequence shown here is derived from an EMBL/GenBank/DDBJ whole genome shotgun (WGS) entry which is preliminary data.</text>
</comment>
<keyword evidence="3" id="KW-1185">Reference proteome</keyword>
<dbReference type="EMBL" id="PDUG01000005">
    <property type="protein sequence ID" value="PIC25128.1"/>
    <property type="molecule type" value="Genomic_DNA"/>
</dbReference>
<keyword evidence="1" id="KW-0472">Membrane</keyword>
<name>A0A2G5TCZ2_9PELO</name>
<gene>
    <name evidence="2" type="primary">Cnig_chr_V.g18180</name>
    <name evidence="2" type="ORF">B9Z55_018180</name>
</gene>
<proteinExistence type="predicted"/>
<dbReference type="Pfam" id="PF10319">
    <property type="entry name" value="7TM_GPCR_Srj"/>
    <property type="match status" value="1"/>
</dbReference>
<reference evidence="3" key="1">
    <citation type="submission" date="2017-10" db="EMBL/GenBank/DDBJ databases">
        <title>Rapid genome shrinkage in a self-fertile nematode reveals novel sperm competition proteins.</title>
        <authorList>
            <person name="Yin D."/>
            <person name="Schwarz E.M."/>
            <person name="Thomas C.G."/>
            <person name="Felde R.L."/>
            <person name="Korf I.F."/>
            <person name="Cutter A.D."/>
            <person name="Schartner C.M."/>
            <person name="Ralston E.J."/>
            <person name="Meyer B.J."/>
            <person name="Haag E.S."/>
        </authorList>
    </citation>
    <scope>NUCLEOTIDE SEQUENCE [LARGE SCALE GENOMIC DNA]</scope>
    <source>
        <strain evidence="3">JU1422</strain>
    </source>
</reference>
<dbReference type="InterPro" id="IPR019423">
    <property type="entry name" value="7TM_GPCR_serpentine_rcpt_Srj"/>
</dbReference>
<accession>A0A2G5TCZ2</accession>
<sequence>MTSLSHGLDYMSARTLQMQRRLFWALAIQTVIPIVVSFMPTVFVLKSKFDNLKEDSGQNEFMVQSMQNFMLIPNITMKMLKNAAKAQKTPSKLQKSYPSWPNFCRFSTWISIFALFT</sequence>
<feature type="transmembrane region" description="Helical" evidence="1">
    <location>
        <begin position="22"/>
        <end position="45"/>
    </location>
</feature>